<protein>
    <recommendedName>
        <fullName evidence="2">Cyclic nucleotide-binding domain-containing protein</fullName>
    </recommendedName>
</protein>
<dbReference type="GO" id="GO:0044877">
    <property type="term" value="F:protein-containing complex binding"/>
    <property type="evidence" value="ECO:0007669"/>
    <property type="project" value="TreeGrafter"/>
</dbReference>
<keyword evidence="1" id="KW-0406">Ion transport</keyword>
<dbReference type="InterPro" id="IPR050866">
    <property type="entry name" value="CNG_cation_channel"/>
</dbReference>
<keyword evidence="1" id="KW-0407">Ion channel</keyword>
<proteinExistence type="predicted"/>
<dbReference type="PANTHER" id="PTHR45638:SF11">
    <property type="entry name" value="CYCLIC NUCLEOTIDE-GATED CATION CHANNEL SUBUNIT A"/>
    <property type="match status" value="1"/>
</dbReference>
<gene>
    <name evidence="3" type="ORF">C0601_07185</name>
</gene>
<evidence type="ECO:0000313" key="4">
    <source>
        <dbReference type="Proteomes" id="UP000234857"/>
    </source>
</evidence>
<evidence type="ECO:0000259" key="2">
    <source>
        <dbReference type="PROSITE" id="PS50042"/>
    </source>
</evidence>
<dbReference type="InterPro" id="IPR018490">
    <property type="entry name" value="cNMP-bd_dom_sf"/>
</dbReference>
<dbReference type="Proteomes" id="UP000234857">
    <property type="component" value="Unassembled WGS sequence"/>
</dbReference>
<keyword evidence="1" id="KW-0813">Transport</keyword>
<dbReference type="PANTHER" id="PTHR45638">
    <property type="entry name" value="CYCLIC NUCLEOTIDE-GATED CATION CHANNEL SUBUNIT A"/>
    <property type="match status" value="1"/>
</dbReference>
<dbReference type="GO" id="GO:0005221">
    <property type="term" value="F:intracellularly cyclic nucleotide-activated monoatomic cation channel activity"/>
    <property type="evidence" value="ECO:0007669"/>
    <property type="project" value="InterPro"/>
</dbReference>
<dbReference type="PROSITE" id="PS50042">
    <property type="entry name" value="CNMP_BINDING_3"/>
    <property type="match status" value="1"/>
</dbReference>
<name>A0A2N5ZFY8_MUIH1</name>
<reference evidence="3 4" key="1">
    <citation type="submission" date="2017-11" db="EMBL/GenBank/DDBJ databases">
        <title>Genome-resolved metagenomics identifies genetic mobility, metabolic interactions, and unexpected diversity in perchlorate-reducing communities.</title>
        <authorList>
            <person name="Barnum T.P."/>
            <person name="Figueroa I.A."/>
            <person name="Carlstrom C.I."/>
            <person name="Lucas L.N."/>
            <person name="Engelbrektson A.L."/>
            <person name="Coates J.D."/>
        </authorList>
    </citation>
    <scope>NUCLEOTIDE SEQUENCE [LARGE SCALE GENOMIC DNA]</scope>
    <source>
        <strain evidence="3">BM706</strain>
    </source>
</reference>
<dbReference type="InterPro" id="IPR000595">
    <property type="entry name" value="cNMP-bd_dom"/>
</dbReference>
<dbReference type="CDD" id="cd00038">
    <property type="entry name" value="CAP_ED"/>
    <property type="match status" value="1"/>
</dbReference>
<dbReference type="Pfam" id="PF00027">
    <property type="entry name" value="cNMP_binding"/>
    <property type="match status" value="1"/>
</dbReference>
<dbReference type="Gene3D" id="2.60.120.10">
    <property type="entry name" value="Jelly Rolls"/>
    <property type="match status" value="1"/>
</dbReference>
<evidence type="ECO:0000313" key="3">
    <source>
        <dbReference type="EMBL" id="PLX17534.1"/>
    </source>
</evidence>
<dbReference type="SMART" id="SM00100">
    <property type="entry name" value="cNMP"/>
    <property type="match status" value="1"/>
</dbReference>
<evidence type="ECO:0000256" key="1">
    <source>
        <dbReference type="ARBA" id="ARBA00023286"/>
    </source>
</evidence>
<sequence>MFNKLRKYKREYSPGRFLFTEGQIGKETFILLSGELEVIKGNKIVNTIKQSGSFFGEISALLGIARTASVKTKTKAEILIIPDCDFQKIIGEHPEIGHKLAKVLAKRLVDTTSKFVELKCKIDDHDIYFKEH</sequence>
<dbReference type="AlphaFoldDB" id="A0A2N5ZFY8"/>
<accession>A0A2N5ZFY8</accession>
<dbReference type="SUPFAM" id="SSF51206">
    <property type="entry name" value="cAMP-binding domain-like"/>
    <property type="match status" value="1"/>
</dbReference>
<comment type="caution">
    <text evidence="3">The sequence shown here is derived from an EMBL/GenBank/DDBJ whole genome shotgun (WGS) entry which is preliminary data.</text>
</comment>
<organism evidence="3 4">
    <name type="scientific">Muiribacterium halophilum</name>
    <dbReference type="NCBI Taxonomy" id="2053465"/>
    <lineage>
        <taxon>Bacteria</taxon>
        <taxon>Candidatus Muiribacteriota</taxon>
        <taxon>Candidatus Muiribacteriia</taxon>
        <taxon>Candidatus Muiribacteriales</taxon>
        <taxon>Candidatus Muiribacteriaceae</taxon>
        <taxon>Candidatus Muiribacterium</taxon>
    </lineage>
</organism>
<feature type="domain" description="Cyclic nucleotide-binding" evidence="2">
    <location>
        <begin position="1"/>
        <end position="107"/>
    </location>
</feature>
<keyword evidence="1" id="KW-1071">Ligand-gated ion channel</keyword>
<dbReference type="EMBL" id="PKTG01000085">
    <property type="protein sequence ID" value="PLX17534.1"/>
    <property type="molecule type" value="Genomic_DNA"/>
</dbReference>
<dbReference type="InterPro" id="IPR014710">
    <property type="entry name" value="RmlC-like_jellyroll"/>
</dbReference>